<dbReference type="InterPro" id="IPR002035">
    <property type="entry name" value="VWF_A"/>
</dbReference>
<dbReference type="PROSITE" id="PS50234">
    <property type="entry name" value="VWFA"/>
    <property type="match status" value="1"/>
</dbReference>
<dbReference type="SMART" id="SM00327">
    <property type="entry name" value="VWA"/>
    <property type="match status" value="1"/>
</dbReference>
<gene>
    <name evidence="3" type="ORF">G3N56_04655</name>
</gene>
<keyword evidence="1" id="KW-0472">Membrane</keyword>
<comment type="caution">
    <text evidence="3">The sequence shown here is derived from an EMBL/GenBank/DDBJ whole genome shotgun (WGS) entry which is preliminary data.</text>
</comment>
<keyword evidence="1" id="KW-0812">Transmembrane</keyword>
<dbReference type="AlphaFoldDB" id="A0A7K3NJV7"/>
<dbReference type="EMBL" id="JAAGRQ010000013">
    <property type="protein sequence ID" value="NDY56035.1"/>
    <property type="molecule type" value="Genomic_DNA"/>
</dbReference>
<reference evidence="3 4" key="1">
    <citation type="submission" date="2020-02" db="EMBL/GenBank/DDBJ databases">
        <title>Comparative genomics of sulfur disproportionating microorganisms.</title>
        <authorList>
            <person name="Ward L.M."/>
            <person name="Bertran E."/>
            <person name="Johnston D.T."/>
        </authorList>
    </citation>
    <scope>NUCLEOTIDE SEQUENCE [LARGE SCALE GENOMIC DNA]</scope>
    <source>
        <strain evidence="3 4">DSM 3696</strain>
    </source>
</reference>
<feature type="domain" description="VWFA" evidence="2">
    <location>
        <begin position="169"/>
        <end position="451"/>
    </location>
</feature>
<feature type="transmembrane region" description="Helical" evidence="1">
    <location>
        <begin position="47"/>
        <end position="67"/>
    </location>
</feature>
<dbReference type="Gene3D" id="3.40.50.410">
    <property type="entry name" value="von Willebrand factor, type A domain"/>
    <property type="match status" value="1"/>
</dbReference>
<name>A0A7K3NJV7_9BACT</name>
<protein>
    <submittedName>
        <fullName evidence="3">TadE/TadG family protein</fullName>
    </submittedName>
</protein>
<dbReference type="InterPro" id="IPR028087">
    <property type="entry name" value="Tad_N"/>
</dbReference>
<dbReference type="Pfam" id="PF13400">
    <property type="entry name" value="Tad"/>
    <property type="match status" value="1"/>
</dbReference>
<evidence type="ECO:0000259" key="2">
    <source>
        <dbReference type="PROSITE" id="PS50234"/>
    </source>
</evidence>
<sequence>MSTRPLSPPSPRPTYLTRIWTCLAGGIARLRPARSCRCPRDHSRRGAITPLLAIALPAIIGAAGLAVDGGRMYLADRALQNAVDAAALAGSMALPEDPDMDQGIAAAAAQEMLSANYPEATMVSAGPGSEVRSACVVGQANVDYLLMGVLGLSSGQVTAKACAGFNNLEIVLVLDTTGSMKGTPIANVKSAATDLVELILPSNTTPSTKIGMVPFRGMVRLRAGVDGVAAGCRNANGTFNNGKLLDVYKAAKYRYPTGSSLNVDSDTCSNISYVEALTTDRASILSRISALSADGAGSGTIISEGIKWGSHVLTPASPFTEGSSDEKYRKIMIVLTDGDTEDGRCGGTYGISYTPNNYWTNSYFGMGLSTTYPAPANFPDCKDGGGLNTAMANEAAAAKALGIEIFSIRFGVSDATDVSLMKQIASSKEGTLDHYFDAPSATDILKVFKLIGRQLGHRLIPYDEAMGTSS</sequence>
<proteinExistence type="predicted"/>
<accession>A0A7K3NJV7</accession>
<dbReference type="CDD" id="cd00198">
    <property type="entry name" value="vWFA"/>
    <property type="match status" value="1"/>
</dbReference>
<evidence type="ECO:0000313" key="4">
    <source>
        <dbReference type="Proteomes" id="UP000469724"/>
    </source>
</evidence>
<dbReference type="SUPFAM" id="SSF53300">
    <property type="entry name" value="vWA-like"/>
    <property type="match status" value="1"/>
</dbReference>
<evidence type="ECO:0000256" key="1">
    <source>
        <dbReference type="SAM" id="Phobius"/>
    </source>
</evidence>
<keyword evidence="1" id="KW-1133">Transmembrane helix</keyword>
<organism evidence="3 4">
    <name type="scientific">Desulfolutivibrio sulfodismutans</name>
    <dbReference type="NCBI Taxonomy" id="63561"/>
    <lineage>
        <taxon>Bacteria</taxon>
        <taxon>Pseudomonadati</taxon>
        <taxon>Thermodesulfobacteriota</taxon>
        <taxon>Desulfovibrionia</taxon>
        <taxon>Desulfovibrionales</taxon>
        <taxon>Desulfovibrionaceae</taxon>
        <taxon>Desulfolutivibrio</taxon>
    </lineage>
</organism>
<keyword evidence="4" id="KW-1185">Reference proteome</keyword>
<evidence type="ECO:0000313" key="3">
    <source>
        <dbReference type="EMBL" id="NDY56035.1"/>
    </source>
</evidence>
<dbReference type="Proteomes" id="UP000469724">
    <property type="component" value="Unassembled WGS sequence"/>
</dbReference>
<dbReference type="InterPro" id="IPR036465">
    <property type="entry name" value="vWFA_dom_sf"/>
</dbReference>